<feature type="non-terminal residue" evidence="1">
    <location>
        <position position="117"/>
    </location>
</feature>
<feature type="non-terminal residue" evidence="1">
    <location>
        <position position="1"/>
    </location>
</feature>
<accession>A0A813IVV7</accession>
<dbReference type="AlphaFoldDB" id="A0A813IVV7"/>
<organism evidence="1 2">
    <name type="scientific">Polarella glacialis</name>
    <name type="common">Dinoflagellate</name>
    <dbReference type="NCBI Taxonomy" id="89957"/>
    <lineage>
        <taxon>Eukaryota</taxon>
        <taxon>Sar</taxon>
        <taxon>Alveolata</taxon>
        <taxon>Dinophyceae</taxon>
        <taxon>Suessiales</taxon>
        <taxon>Suessiaceae</taxon>
        <taxon>Polarella</taxon>
    </lineage>
</organism>
<reference evidence="1" key="1">
    <citation type="submission" date="2021-02" db="EMBL/GenBank/DDBJ databases">
        <authorList>
            <person name="Dougan E. K."/>
            <person name="Rhodes N."/>
            <person name="Thang M."/>
            <person name="Chan C."/>
        </authorList>
    </citation>
    <scope>NUCLEOTIDE SEQUENCE</scope>
</reference>
<comment type="caution">
    <text evidence="1">The sequence shown here is derived from an EMBL/GenBank/DDBJ whole genome shotgun (WGS) entry which is preliminary data.</text>
</comment>
<evidence type="ECO:0000313" key="2">
    <source>
        <dbReference type="Proteomes" id="UP000626109"/>
    </source>
</evidence>
<dbReference type="EMBL" id="CAJNNW010014118">
    <property type="protein sequence ID" value="CAE8656237.1"/>
    <property type="molecule type" value="Genomic_DNA"/>
</dbReference>
<dbReference type="Proteomes" id="UP000626109">
    <property type="component" value="Unassembled WGS sequence"/>
</dbReference>
<gene>
    <name evidence="1" type="ORF">PGLA2088_LOCUS12049</name>
</gene>
<proteinExistence type="predicted"/>
<evidence type="ECO:0000313" key="1">
    <source>
        <dbReference type="EMBL" id="CAE8656237.1"/>
    </source>
</evidence>
<sequence length="117" mass="12274">ATAGVEEEEPEVGACDTQSEYAARICSAPRAQRTCSLSRLPPSLASKGKWTRCSWHDRCMRCVPPVGYVNDTTGTGGCAVDGVSFRSSGACPAAVDMRVCGGCDGMYLQEVCLGLCS</sequence>
<name>A0A813IVV7_POLGL</name>
<protein>
    <submittedName>
        <fullName evidence="1">Uncharacterized protein</fullName>
    </submittedName>
</protein>